<reference evidence="3" key="1">
    <citation type="submission" date="2023-06" db="EMBL/GenBank/DDBJ databases">
        <title>Genome-scale phylogeny and comparative genomics of the fungal order Sordariales.</title>
        <authorList>
            <consortium name="Lawrence Berkeley National Laboratory"/>
            <person name="Hensen N."/>
            <person name="Bonometti L."/>
            <person name="Westerberg I."/>
            <person name="Brannstrom I.O."/>
            <person name="Guillou S."/>
            <person name="Cros-Aarteil S."/>
            <person name="Calhoun S."/>
            <person name="Haridas S."/>
            <person name="Kuo A."/>
            <person name="Mondo S."/>
            <person name="Pangilinan J."/>
            <person name="Riley R."/>
            <person name="Labutti K."/>
            <person name="Andreopoulos B."/>
            <person name="Lipzen A."/>
            <person name="Chen C."/>
            <person name="Yanf M."/>
            <person name="Daum C."/>
            <person name="Ng V."/>
            <person name="Clum A."/>
            <person name="Steindorff A."/>
            <person name="Ohm R."/>
            <person name="Martin F."/>
            <person name="Silar P."/>
            <person name="Natvig D."/>
            <person name="Lalanne C."/>
            <person name="Gautier V."/>
            <person name="Ament-Velasquez S.L."/>
            <person name="Kruys A."/>
            <person name="Hutchinson M.I."/>
            <person name="Powell A.J."/>
            <person name="Barry K."/>
            <person name="Miller A.N."/>
            <person name="Grigoriev I.V."/>
            <person name="Debuchy R."/>
            <person name="Gladieux P."/>
            <person name="Thoren M.H."/>
            <person name="Johannesson H."/>
        </authorList>
    </citation>
    <scope>NUCLEOTIDE SEQUENCE</scope>
    <source>
        <strain evidence="3">8032-3</strain>
    </source>
</reference>
<evidence type="ECO:0000313" key="3">
    <source>
        <dbReference type="EMBL" id="KAK1766185.1"/>
    </source>
</evidence>
<feature type="region of interest" description="Disordered" evidence="1">
    <location>
        <begin position="258"/>
        <end position="289"/>
    </location>
</feature>
<accession>A0AAJ0FMI7</accession>
<feature type="region of interest" description="Disordered" evidence="1">
    <location>
        <begin position="168"/>
        <end position="211"/>
    </location>
</feature>
<evidence type="ECO:0000259" key="2">
    <source>
        <dbReference type="Pfam" id="PF13840"/>
    </source>
</evidence>
<sequence>MNAQISFLDGTYSLIHIPLNLYPLLLQPILQILLPASQGLPEPELESSVTVDDSQHGFLNISVTPVECSVVCHSSWAKSVFEPAISRLPGAAAGTVTISEDSYTVFSVTSAGMDAGSRVVDLTLPLALAGIPIFFITTYYCDFILVPAKDRDVVDQALVDRGFELSEDHSSLRSPAGGLIHRTRSITPSRTPGGGGGHAPPSPPPSEAGELQDGTFELLKRRNVVPRVEPGLRLVQCSGREKSAAAAAAEYENLLLHHHQQQRQQQTRPSIRRSQTAGDTPGGGRPRSWVDRVDTRLYAGLVSALASRPRFLSVTLAQGDPPSLLLDRSLLGAFFGDSLVGDTDGELVPVFLDLVNLSFEATGIVSGVAGKLVEEMQGRDGGVQLSYLSTARAGAVILSSERSARALEILGPLLSKE</sequence>
<proteinExistence type="predicted"/>
<evidence type="ECO:0000313" key="4">
    <source>
        <dbReference type="Proteomes" id="UP001244011"/>
    </source>
</evidence>
<dbReference type="InterPro" id="IPR051719">
    <property type="entry name" value="CASTOR_mTORC1"/>
</dbReference>
<keyword evidence="4" id="KW-1185">Reference proteome</keyword>
<dbReference type="PANTHER" id="PTHR31131:SF6">
    <property type="entry name" value="CASTOR ACT DOMAIN-CONTAINING PROTEIN"/>
    <property type="match status" value="1"/>
</dbReference>
<organism evidence="3 4">
    <name type="scientific">Phialemonium atrogriseum</name>
    <dbReference type="NCBI Taxonomy" id="1093897"/>
    <lineage>
        <taxon>Eukaryota</taxon>
        <taxon>Fungi</taxon>
        <taxon>Dikarya</taxon>
        <taxon>Ascomycota</taxon>
        <taxon>Pezizomycotina</taxon>
        <taxon>Sordariomycetes</taxon>
        <taxon>Sordariomycetidae</taxon>
        <taxon>Cephalothecales</taxon>
        <taxon>Cephalothecaceae</taxon>
        <taxon>Phialemonium</taxon>
    </lineage>
</organism>
<dbReference type="RefSeq" id="XP_060282398.1">
    <property type="nucleotide sequence ID" value="XM_060431573.1"/>
</dbReference>
<feature type="domain" description="CASTOR ACT" evidence="2">
    <location>
        <begin position="99"/>
        <end position="158"/>
    </location>
</feature>
<feature type="compositionally biased region" description="Polar residues" evidence="1">
    <location>
        <begin position="267"/>
        <end position="278"/>
    </location>
</feature>
<dbReference type="AlphaFoldDB" id="A0AAJ0FMI7"/>
<dbReference type="EMBL" id="MU839012">
    <property type="protein sequence ID" value="KAK1766185.1"/>
    <property type="molecule type" value="Genomic_DNA"/>
</dbReference>
<dbReference type="SUPFAM" id="SSF55021">
    <property type="entry name" value="ACT-like"/>
    <property type="match status" value="1"/>
</dbReference>
<dbReference type="Proteomes" id="UP001244011">
    <property type="component" value="Unassembled WGS sequence"/>
</dbReference>
<dbReference type="GO" id="GO:0006520">
    <property type="term" value="P:amino acid metabolic process"/>
    <property type="evidence" value="ECO:0007669"/>
    <property type="project" value="UniProtKB-ARBA"/>
</dbReference>
<name>A0AAJ0FMI7_9PEZI</name>
<dbReference type="Gene3D" id="3.30.2130.10">
    <property type="entry name" value="VC0802-like"/>
    <property type="match status" value="1"/>
</dbReference>
<dbReference type="InterPro" id="IPR027795">
    <property type="entry name" value="CASTOR_ACT_dom"/>
</dbReference>
<dbReference type="Pfam" id="PF13840">
    <property type="entry name" value="ACT_7"/>
    <property type="match status" value="1"/>
</dbReference>
<protein>
    <recommendedName>
        <fullName evidence="2">CASTOR ACT domain-containing protein</fullName>
    </recommendedName>
</protein>
<dbReference type="PANTHER" id="PTHR31131">
    <property type="entry name" value="CHROMOSOME 1, WHOLE GENOME SHOTGUN SEQUENCE"/>
    <property type="match status" value="1"/>
</dbReference>
<dbReference type="GeneID" id="85314760"/>
<dbReference type="GO" id="GO:0046394">
    <property type="term" value="P:carboxylic acid biosynthetic process"/>
    <property type="evidence" value="ECO:0007669"/>
    <property type="project" value="UniProtKB-ARBA"/>
</dbReference>
<evidence type="ECO:0000256" key="1">
    <source>
        <dbReference type="SAM" id="MobiDB-lite"/>
    </source>
</evidence>
<comment type="caution">
    <text evidence="3">The sequence shown here is derived from an EMBL/GenBank/DDBJ whole genome shotgun (WGS) entry which is preliminary data.</text>
</comment>
<dbReference type="InterPro" id="IPR045865">
    <property type="entry name" value="ACT-like_dom_sf"/>
</dbReference>
<gene>
    <name evidence="3" type="ORF">QBC33DRAFT_589186</name>
</gene>